<sequence length="237" mass="24900">MEPLLSIVGLGLLAGATIPMGGFLAKIESIHPAWLENEFRHFVIAFGGGALIAAVALVLIPHGMAHLSAGAVVLWFLLGSFAMIALDIYLARSQIQASNLVAMLSDFLPEALALGATFSSGSGGGLLLALLIAMQNMPEGFNAYREMMSEGKLSSRLVLRCFMLMALLGPLFAGGGYYLLRSYVEVVAAISVFAAGGILYIVFGDIAPQAKLARRWAPPLGAVSGFILGVLGQMLLM</sequence>
<evidence type="ECO:0008006" key="4">
    <source>
        <dbReference type="Google" id="ProtNLM"/>
    </source>
</evidence>
<feature type="transmembrane region" description="Helical" evidence="1">
    <location>
        <begin position="186"/>
        <end position="204"/>
    </location>
</feature>
<feature type="transmembrane region" description="Helical" evidence="1">
    <location>
        <begin position="216"/>
        <end position="236"/>
    </location>
</feature>
<comment type="caution">
    <text evidence="2">The sequence shown here is derived from an EMBL/GenBank/DDBJ whole genome shotgun (WGS) entry which is preliminary data.</text>
</comment>
<feature type="transmembrane region" description="Helical" evidence="1">
    <location>
        <begin position="157"/>
        <end position="180"/>
    </location>
</feature>
<keyword evidence="1" id="KW-0472">Membrane</keyword>
<feature type="transmembrane region" description="Helical" evidence="1">
    <location>
        <begin position="72"/>
        <end position="91"/>
    </location>
</feature>
<evidence type="ECO:0000313" key="3">
    <source>
        <dbReference type="Proteomes" id="UP001225316"/>
    </source>
</evidence>
<name>A0ABU1AX82_9BACT</name>
<accession>A0ABU1AX82</accession>
<keyword evidence="3" id="KW-1185">Reference proteome</keyword>
<dbReference type="Proteomes" id="UP001225316">
    <property type="component" value="Unassembled WGS sequence"/>
</dbReference>
<evidence type="ECO:0000313" key="2">
    <source>
        <dbReference type="EMBL" id="MDQ8208756.1"/>
    </source>
</evidence>
<protein>
    <recommendedName>
        <fullName evidence="4">Divalent cation transporter</fullName>
    </recommendedName>
</protein>
<feature type="transmembrane region" description="Helical" evidence="1">
    <location>
        <begin position="41"/>
        <end position="60"/>
    </location>
</feature>
<evidence type="ECO:0000256" key="1">
    <source>
        <dbReference type="SAM" id="Phobius"/>
    </source>
</evidence>
<proteinExistence type="predicted"/>
<dbReference type="EMBL" id="JARXHW010000040">
    <property type="protein sequence ID" value="MDQ8208756.1"/>
    <property type="molecule type" value="Genomic_DNA"/>
</dbReference>
<organism evidence="2 3">
    <name type="scientific">Thalassobacterium maritimum</name>
    <dbReference type="NCBI Taxonomy" id="3041265"/>
    <lineage>
        <taxon>Bacteria</taxon>
        <taxon>Pseudomonadati</taxon>
        <taxon>Verrucomicrobiota</taxon>
        <taxon>Opitutia</taxon>
        <taxon>Puniceicoccales</taxon>
        <taxon>Coraliomargaritaceae</taxon>
        <taxon>Thalassobacterium</taxon>
    </lineage>
</organism>
<keyword evidence="1" id="KW-0812">Transmembrane</keyword>
<feature type="transmembrane region" description="Helical" evidence="1">
    <location>
        <begin position="111"/>
        <end position="136"/>
    </location>
</feature>
<keyword evidence="1" id="KW-1133">Transmembrane helix</keyword>
<dbReference type="RefSeq" id="WP_308951427.1">
    <property type="nucleotide sequence ID" value="NZ_JARXHW010000040.1"/>
</dbReference>
<reference evidence="2 3" key="1">
    <citation type="submission" date="2023-04" db="EMBL/GenBank/DDBJ databases">
        <title>A novel bacteria isolated from coastal sediment.</title>
        <authorList>
            <person name="Liu X.-J."/>
            <person name="Du Z.-J."/>
        </authorList>
    </citation>
    <scope>NUCLEOTIDE SEQUENCE [LARGE SCALE GENOMIC DNA]</scope>
    <source>
        <strain evidence="2 3">SDUM461003</strain>
    </source>
</reference>
<gene>
    <name evidence="2" type="ORF">QEH52_14615</name>
</gene>